<dbReference type="AlphaFoldDB" id="A0AAV1UFI0"/>
<comment type="caution">
    <text evidence="1">The sequence shown here is derived from an EMBL/GenBank/DDBJ whole genome shotgun (WGS) entry which is preliminary data.</text>
</comment>
<sequence>MIEFDGSRALTVILEAAAEDMLIKQSTRMLKSQLGGGGDQENLEMTEMEPRELAKDHLRARERSTQLYLK</sequence>
<proteinExistence type="predicted"/>
<accession>A0AAV1UFI0</accession>
<evidence type="ECO:0000313" key="1">
    <source>
        <dbReference type="EMBL" id="CAK7932160.1"/>
    </source>
</evidence>
<reference evidence="1" key="1">
    <citation type="submission" date="2024-01" db="EMBL/GenBank/DDBJ databases">
        <authorList>
            <person name="Webb A."/>
        </authorList>
    </citation>
    <scope>NUCLEOTIDE SEQUENCE</scope>
    <source>
        <strain evidence="1">Pm1</strain>
    </source>
</reference>
<organism evidence="1 2">
    <name type="scientific">Peronospora matthiolae</name>
    <dbReference type="NCBI Taxonomy" id="2874970"/>
    <lineage>
        <taxon>Eukaryota</taxon>
        <taxon>Sar</taxon>
        <taxon>Stramenopiles</taxon>
        <taxon>Oomycota</taxon>
        <taxon>Peronosporomycetes</taxon>
        <taxon>Peronosporales</taxon>
        <taxon>Peronosporaceae</taxon>
        <taxon>Peronospora</taxon>
    </lineage>
</organism>
<dbReference type="EMBL" id="CAKLBY020000188">
    <property type="protein sequence ID" value="CAK7932160.1"/>
    <property type="molecule type" value="Genomic_DNA"/>
</dbReference>
<dbReference type="Proteomes" id="UP001162060">
    <property type="component" value="Unassembled WGS sequence"/>
</dbReference>
<evidence type="ECO:0000313" key="2">
    <source>
        <dbReference type="Proteomes" id="UP001162060"/>
    </source>
</evidence>
<gene>
    <name evidence="1" type="ORF">PM001_LOCUS17310</name>
</gene>
<protein>
    <submittedName>
        <fullName evidence="1">Uncharacterized protein</fullName>
    </submittedName>
</protein>
<name>A0AAV1UFI0_9STRA</name>